<gene>
    <name evidence="2" type="ORF">SAMN02745121_05334</name>
</gene>
<keyword evidence="3" id="KW-1185">Reference proteome</keyword>
<reference evidence="3" key="1">
    <citation type="submission" date="2016-10" db="EMBL/GenBank/DDBJ databases">
        <authorList>
            <person name="Varghese N."/>
            <person name="Submissions S."/>
        </authorList>
    </citation>
    <scope>NUCLEOTIDE SEQUENCE [LARGE SCALE GENOMIC DNA]</scope>
    <source>
        <strain evidence="3">ATCC 25963</strain>
    </source>
</reference>
<dbReference type="AlphaFoldDB" id="A0A1I2CYF1"/>
<sequence length="58" mass="5770">MPALAVLRARDDLGRATAAEPGDGNVQTAGPVRIAREQPAGPGPAKSRPREPAGLAGG</sequence>
<proteinExistence type="predicted"/>
<evidence type="ECO:0000313" key="2">
    <source>
        <dbReference type="EMBL" id="SFE73252.1"/>
    </source>
</evidence>
<dbReference type="EMBL" id="FOMX01000018">
    <property type="protein sequence ID" value="SFE73252.1"/>
    <property type="molecule type" value="Genomic_DNA"/>
</dbReference>
<dbReference type="Proteomes" id="UP000199400">
    <property type="component" value="Unassembled WGS sequence"/>
</dbReference>
<accession>A0A1I2CYF1</accession>
<protein>
    <submittedName>
        <fullName evidence="2">Uncharacterized protein</fullName>
    </submittedName>
</protein>
<dbReference type="STRING" id="54.SAMN02745121_05334"/>
<feature type="region of interest" description="Disordered" evidence="1">
    <location>
        <begin position="13"/>
        <end position="58"/>
    </location>
</feature>
<organism evidence="2 3">
    <name type="scientific">Nannocystis exedens</name>
    <dbReference type="NCBI Taxonomy" id="54"/>
    <lineage>
        <taxon>Bacteria</taxon>
        <taxon>Pseudomonadati</taxon>
        <taxon>Myxococcota</taxon>
        <taxon>Polyangia</taxon>
        <taxon>Nannocystales</taxon>
        <taxon>Nannocystaceae</taxon>
        <taxon>Nannocystis</taxon>
    </lineage>
</organism>
<evidence type="ECO:0000256" key="1">
    <source>
        <dbReference type="SAM" id="MobiDB-lite"/>
    </source>
</evidence>
<name>A0A1I2CYF1_9BACT</name>
<evidence type="ECO:0000313" key="3">
    <source>
        <dbReference type="Proteomes" id="UP000199400"/>
    </source>
</evidence>